<dbReference type="PANTHER" id="PTHR43190:SF3">
    <property type="entry name" value="N-ACETYL-D-GLUCOSAMINE KINASE"/>
    <property type="match status" value="1"/>
</dbReference>
<dbReference type="PATRIC" id="fig|1293439.3.peg.252"/>
<organism evidence="2 3">
    <name type="scientific">Devosia epidermidihirudinis</name>
    <dbReference type="NCBI Taxonomy" id="1293439"/>
    <lineage>
        <taxon>Bacteria</taxon>
        <taxon>Pseudomonadati</taxon>
        <taxon>Pseudomonadota</taxon>
        <taxon>Alphaproteobacteria</taxon>
        <taxon>Hyphomicrobiales</taxon>
        <taxon>Devosiaceae</taxon>
        <taxon>Devosia</taxon>
    </lineage>
</organism>
<dbReference type="InterPro" id="IPR052519">
    <property type="entry name" value="Euk-type_GlcNAc_Kinase"/>
</dbReference>
<dbReference type="SUPFAM" id="SSF53067">
    <property type="entry name" value="Actin-like ATPase domain"/>
    <property type="match status" value="2"/>
</dbReference>
<dbReference type="AlphaFoldDB" id="A0A0F5QF02"/>
<evidence type="ECO:0000259" key="1">
    <source>
        <dbReference type="Pfam" id="PF01869"/>
    </source>
</evidence>
<reference evidence="2 3" key="1">
    <citation type="submission" date="2015-03" db="EMBL/GenBank/DDBJ databases">
        <authorList>
            <person name="Lepp D."/>
            <person name="Hassan Y.I."/>
            <person name="Li X.-Z."/>
            <person name="Zhou T."/>
        </authorList>
    </citation>
    <scope>NUCLEOTIDE SEQUENCE [LARGE SCALE GENOMIC DNA]</scope>
    <source>
        <strain evidence="2 3">E84</strain>
    </source>
</reference>
<dbReference type="STRING" id="1293439.WH87_03480"/>
<dbReference type="EMBL" id="LANJ01000011">
    <property type="protein sequence ID" value="KKC39298.1"/>
    <property type="molecule type" value="Genomic_DNA"/>
</dbReference>
<dbReference type="InterPro" id="IPR002731">
    <property type="entry name" value="ATPase_BadF"/>
</dbReference>
<gene>
    <name evidence="2" type="ORF">WH87_03480</name>
</gene>
<dbReference type="Gene3D" id="3.30.420.40">
    <property type="match status" value="2"/>
</dbReference>
<dbReference type="Proteomes" id="UP000033411">
    <property type="component" value="Unassembled WGS sequence"/>
</dbReference>
<feature type="domain" description="ATPase BadF/BadG/BcrA/BcrD type" evidence="1">
    <location>
        <begin position="8"/>
        <end position="304"/>
    </location>
</feature>
<sequence length="335" mass="33588">MITALLAIDVGGSNSRATLVDLAGNCLGKGRSRGGNPGSNPPDLAAAAIISAAEAAVSDAGVDLSIAVALLAMAGPRVNAMQPQIEAAFRALGLSGPLVFSGDLNALLPSVAAATDGYCVVCGTGAGAVRIRNGEVDGVTDAAGWLLGDLGSGYWLGHHAAIAVTAALEGRGPRTALTEAVLDALSIPTTSTAVVDGRPMPLRLLIDAIYAMRPIELAKFAPLVIANGQDAVAAELLAQSERYLLADFQQVFAADIAGPVVLGGGIIEHLTGLPSAISEVMRAAGHVPDIRLSGDGSVGAAVLALRHQGVTVDEAMLATITASVKARVAKSSPSD</sequence>
<evidence type="ECO:0000313" key="2">
    <source>
        <dbReference type="EMBL" id="KKC39298.1"/>
    </source>
</evidence>
<dbReference type="InterPro" id="IPR043129">
    <property type="entry name" value="ATPase_NBD"/>
</dbReference>
<evidence type="ECO:0000313" key="3">
    <source>
        <dbReference type="Proteomes" id="UP000033411"/>
    </source>
</evidence>
<protein>
    <recommendedName>
        <fullName evidence="1">ATPase BadF/BadG/BcrA/BcrD type domain-containing protein</fullName>
    </recommendedName>
</protein>
<comment type="caution">
    <text evidence="2">The sequence shown here is derived from an EMBL/GenBank/DDBJ whole genome shotgun (WGS) entry which is preliminary data.</text>
</comment>
<proteinExistence type="predicted"/>
<accession>A0A0F5QF02</accession>
<dbReference type="Pfam" id="PF01869">
    <property type="entry name" value="BcrAD_BadFG"/>
    <property type="match status" value="1"/>
</dbReference>
<name>A0A0F5QF02_9HYPH</name>
<dbReference type="PANTHER" id="PTHR43190">
    <property type="entry name" value="N-ACETYL-D-GLUCOSAMINE KINASE"/>
    <property type="match status" value="1"/>
</dbReference>
<keyword evidence="3" id="KW-1185">Reference proteome</keyword>